<reference evidence="3 4" key="1">
    <citation type="submission" date="2021-01" db="EMBL/GenBank/DDBJ databases">
        <title>Chryseolinea sp. Jin1 Genome sequencing and assembly.</title>
        <authorList>
            <person name="Kim I."/>
        </authorList>
    </citation>
    <scope>NUCLEOTIDE SEQUENCE [LARGE SCALE GENOMIC DNA]</scope>
    <source>
        <strain evidence="3 4">Jin1</strain>
    </source>
</reference>
<protein>
    <submittedName>
        <fullName evidence="3">Uncharacterized protein</fullName>
    </submittedName>
</protein>
<keyword evidence="4" id="KW-1185">Reference proteome</keyword>
<keyword evidence="2" id="KW-0472">Membrane</keyword>
<name>A0ABS1KXG5_9BACT</name>
<proteinExistence type="predicted"/>
<keyword evidence="2" id="KW-1133">Transmembrane helix</keyword>
<organism evidence="3 4">
    <name type="scientific">Chryseolinea lacunae</name>
    <dbReference type="NCBI Taxonomy" id="2801331"/>
    <lineage>
        <taxon>Bacteria</taxon>
        <taxon>Pseudomonadati</taxon>
        <taxon>Bacteroidota</taxon>
        <taxon>Cytophagia</taxon>
        <taxon>Cytophagales</taxon>
        <taxon>Fulvivirgaceae</taxon>
        <taxon>Chryseolinea</taxon>
    </lineage>
</organism>
<accession>A0ABS1KXG5</accession>
<feature type="transmembrane region" description="Helical" evidence="2">
    <location>
        <begin position="30"/>
        <end position="50"/>
    </location>
</feature>
<evidence type="ECO:0000256" key="2">
    <source>
        <dbReference type="SAM" id="Phobius"/>
    </source>
</evidence>
<keyword evidence="2" id="KW-0812">Transmembrane</keyword>
<evidence type="ECO:0000313" key="4">
    <source>
        <dbReference type="Proteomes" id="UP000613030"/>
    </source>
</evidence>
<sequence>MVTIYSNPGKIVSCHKNNSSVIDELKTTRIIALATATAVACAIGWSLAVWRSKAQIQFARNHERLRIEALLAERLRVEIAVDKTQRLLSQTEHSIDQLSKQVEGRNRGLASRKASQQLDLVRARKKQLENRLSNTLGEKRIVIEQTGLLMDSIREIHRRNAEWTSVLKMEIIGLNE</sequence>
<gene>
    <name evidence="3" type="ORF">JI741_23155</name>
</gene>
<dbReference type="Proteomes" id="UP000613030">
    <property type="component" value="Unassembled WGS sequence"/>
</dbReference>
<dbReference type="RefSeq" id="WP_202013792.1">
    <property type="nucleotide sequence ID" value="NZ_JAERRB010000009.1"/>
</dbReference>
<feature type="coiled-coil region" evidence="1">
    <location>
        <begin position="81"/>
        <end position="138"/>
    </location>
</feature>
<comment type="caution">
    <text evidence="3">The sequence shown here is derived from an EMBL/GenBank/DDBJ whole genome shotgun (WGS) entry which is preliminary data.</text>
</comment>
<evidence type="ECO:0000256" key="1">
    <source>
        <dbReference type="SAM" id="Coils"/>
    </source>
</evidence>
<keyword evidence="1" id="KW-0175">Coiled coil</keyword>
<evidence type="ECO:0000313" key="3">
    <source>
        <dbReference type="EMBL" id="MBL0744149.1"/>
    </source>
</evidence>
<dbReference type="EMBL" id="JAERRB010000009">
    <property type="protein sequence ID" value="MBL0744149.1"/>
    <property type="molecule type" value="Genomic_DNA"/>
</dbReference>